<proteinExistence type="predicted"/>
<reference evidence="1 2" key="1">
    <citation type="submission" date="2018-07" db="EMBL/GenBank/DDBJ databases">
        <title>Genomic Encyclopedia of Type Strains, Phase III (KMG-III): the genomes of soil and plant-associated and newly described type strains.</title>
        <authorList>
            <person name="Whitman W."/>
        </authorList>
    </citation>
    <scope>NUCLEOTIDE SEQUENCE [LARGE SCALE GENOMIC DNA]</scope>
    <source>
        <strain evidence="1 2">CECT 7946</strain>
    </source>
</reference>
<sequence>MSFKRIYSQYQQLKEARDILLRCLISEMKGVDGLEVRNNLI</sequence>
<comment type="caution">
    <text evidence="1">The sequence shown here is derived from an EMBL/GenBank/DDBJ whole genome shotgun (WGS) entry which is preliminary data.</text>
</comment>
<organism evidence="1 2">
    <name type="scientific">Winogradskyella eximia</name>
    <dbReference type="NCBI Taxonomy" id="262006"/>
    <lineage>
        <taxon>Bacteria</taxon>
        <taxon>Pseudomonadati</taxon>
        <taxon>Bacteroidota</taxon>
        <taxon>Flavobacteriia</taxon>
        <taxon>Flavobacteriales</taxon>
        <taxon>Flavobacteriaceae</taxon>
        <taxon>Winogradskyella</taxon>
    </lineage>
</organism>
<keyword evidence="2" id="KW-1185">Reference proteome</keyword>
<name>A0A3D9H087_9FLAO</name>
<evidence type="ECO:0000313" key="1">
    <source>
        <dbReference type="EMBL" id="RED42919.1"/>
    </source>
</evidence>
<dbReference type="AlphaFoldDB" id="A0A3D9H087"/>
<protein>
    <submittedName>
        <fullName evidence="1">Uncharacterized protein</fullName>
    </submittedName>
</protein>
<dbReference type="EMBL" id="QRDV01000007">
    <property type="protein sequence ID" value="RED42919.1"/>
    <property type="molecule type" value="Genomic_DNA"/>
</dbReference>
<dbReference type="Proteomes" id="UP000256980">
    <property type="component" value="Unassembled WGS sequence"/>
</dbReference>
<evidence type="ECO:0000313" key="2">
    <source>
        <dbReference type="Proteomes" id="UP000256980"/>
    </source>
</evidence>
<accession>A0A3D9H087</accession>
<gene>
    <name evidence="1" type="ORF">DFQ10_107104</name>
</gene>